<reference evidence="2" key="1">
    <citation type="submission" date="2021-03" db="EMBL/GenBank/DDBJ databases">
        <title>Draft genome sequence of rust myrtle Austropuccinia psidii MF-1, a brazilian biotype.</title>
        <authorList>
            <person name="Quecine M.C."/>
            <person name="Pachon D.M.R."/>
            <person name="Bonatelli M.L."/>
            <person name="Correr F.H."/>
            <person name="Franceschini L.M."/>
            <person name="Leite T.F."/>
            <person name="Margarido G.R.A."/>
            <person name="Almeida C.A."/>
            <person name="Ferrarezi J.A."/>
            <person name="Labate C.A."/>
        </authorList>
    </citation>
    <scope>NUCLEOTIDE SEQUENCE</scope>
    <source>
        <strain evidence="2">MF-1</strain>
    </source>
</reference>
<evidence type="ECO:0000256" key="1">
    <source>
        <dbReference type="SAM" id="MobiDB-lite"/>
    </source>
</evidence>
<sequence length="168" mass="19397">MNSQDIQQMLMSIMQAQDPLTLTMSSLKEDVDCLKVTSTIPDQKTKESSQKNKTNQNIPKPKSNHKSGCRRAQTEPAALKNPPKKLPSLHPKYLTQSQINPFQMFERMPNHCLFDLGNHPSQRDEPVAEVNHWPDAFFCFLRRYSSHSRDHWDNLMFVSHIFCSCKAP</sequence>
<proteinExistence type="predicted"/>
<evidence type="ECO:0000313" key="2">
    <source>
        <dbReference type="EMBL" id="MBW0571660.1"/>
    </source>
</evidence>
<evidence type="ECO:0000313" key="3">
    <source>
        <dbReference type="Proteomes" id="UP000765509"/>
    </source>
</evidence>
<gene>
    <name evidence="2" type="ORF">O181_111375</name>
</gene>
<protein>
    <submittedName>
        <fullName evidence="2">Uncharacterized protein</fullName>
    </submittedName>
</protein>
<dbReference type="Proteomes" id="UP000765509">
    <property type="component" value="Unassembled WGS sequence"/>
</dbReference>
<keyword evidence="3" id="KW-1185">Reference proteome</keyword>
<dbReference type="EMBL" id="AVOT02088576">
    <property type="protein sequence ID" value="MBW0571660.1"/>
    <property type="molecule type" value="Genomic_DNA"/>
</dbReference>
<organism evidence="2 3">
    <name type="scientific">Austropuccinia psidii MF-1</name>
    <dbReference type="NCBI Taxonomy" id="1389203"/>
    <lineage>
        <taxon>Eukaryota</taxon>
        <taxon>Fungi</taxon>
        <taxon>Dikarya</taxon>
        <taxon>Basidiomycota</taxon>
        <taxon>Pucciniomycotina</taxon>
        <taxon>Pucciniomycetes</taxon>
        <taxon>Pucciniales</taxon>
        <taxon>Sphaerophragmiaceae</taxon>
        <taxon>Austropuccinia</taxon>
    </lineage>
</organism>
<name>A0A9Q3K2A0_9BASI</name>
<comment type="caution">
    <text evidence="2">The sequence shown here is derived from an EMBL/GenBank/DDBJ whole genome shotgun (WGS) entry which is preliminary data.</text>
</comment>
<dbReference type="AlphaFoldDB" id="A0A9Q3K2A0"/>
<feature type="region of interest" description="Disordered" evidence="1">
    <location>
        <begin position="42"/>
        <end position="87"/>
    </location>
</feature>
<accession>A0A9Q3K2A0</accession>